<dbReference type="SUPFAM" id="SSF55486">
    <property type="entry name" value="Metalloproteases ('zincins'), catalytic domain"/>
    <property type="match status" value="1"/>
</dbReference>
<reference evidence="2 3" key="1">
    <citation type="submission" date="2023-07" db="EMBL/GenBank/DDBJ databases">
        <authorList>
            <person name="Lian W.-H."/>
        </authorList>
    </citation>
    <scope>NUCLEOTIDE SEQUENCE [LARGE SCALE GENOMIC DNA]</scope>
    <source>
        <strain evidence="2 3">SYSU DXS3180</strain>
    </source>
</reference>
<keyword evidence="1" id="KW-0472">Membrane</keyword>
<feature type="transmembrane region" description="Helical" evidence="1">
    <location>
        <begin position="55"/>
        <end position="77"/>
    </location>
</feature>
<evidence type="ECO:0008006" key="4">
    <source>
        <dbReference type="Google" id="ProtNLM"/>
    </source>
</evidence>
<feature type="transmembrane region" description="Helical" evidence="1">
    <location>
        <begin position="178"/>
        <end position="197"/>
    </location>
</feature>
<sequence length="1208" mass="137520">MFTKIFFFELRYRLGRPAVYVYFMASFLFTFLAFSHGTLPLDEKQWINGSSSLEFYISIMSMMMMLVSSSIMGISLYRDIEYNTKEYYLSYPITKAGYFWGRYLSSFLLVILIHFSVLPAAWLGGKTGVALGWVDAARFGPDSLFRYLHPFLTLALPNLFFTASLFFGLVAVTRNVKVIYSSGILLFLGYMIANFFIGNSSSKAIIYLSDPFAINAMRFEKGLKTIGLKNTGFAPLNGWFLANRLLWTIVGAVILAYTYLRFSFEKFFSGKRDKTITSQPKKRSQQIPDIHVSFEKPFNRSTLFTLTRIEILNIIRDNYFWIIISAGSIFLAIVFSHGPGGFWVRNYPLTNIILFIFNDSFLVFIFCIIAFYSGESIHREKTTRYNLINDALPPADWVLFLSKFLAICMLALFLTLVPMVVGILSQIGQGYTHFNLPLYAEVLFGATLPKCIQMAILAFTLHILINNKFAALGTAISLWVLFVIAEKSGWFNYHLLLYAFTPFYSISEMNGIGHMFKSITWFNIYWLLFGSLLLVAAYLYFVRGSITAAKERMLVARKRLLPRTLFVTFVVAIMFSVTAVYCYYNVSYLNTYYTDAEQKEHRALLEKTLKKYEDMTKPEVSGISLTADLYPKQQKAFFHSFITLRNNQNKPVTDLLIDGDNVTDFSIIYKGKQLHFTSPVSFAKPKFQLWNNSHNKSAYSLCRLPSPINPGDSTIIELKSEIVYRGFQNSIYGMDLLTNGIITGPGLPGLGYDEDEELFREDDRRKYGLPPKEDEFAESNDAEGKNKVIRGASAPVPIDIVISTDKDQIALAPGNQIAQWTKNDRNFFRYSFTKPGIYKSLGLLSAQYTQLYDSVRLENGDVVKIGFYYHQPHNTNLQRLLTAYKDGITYYSKLFGPLGLDQMNLAECAISGPQTVNSAGLIAFNERNGWNDHYKRVQDVDQIYLVTNAELARQWWGHKVTASHTRGAQLITDGIPEYLSLIMFEKKYGKQKLLQILQSEQNFYLWQRNSTNQHPISKSVAWNEYTNKASLVLYGLKELIGEDSINIALRELYNDFAFRNAPPYAGSNDLYKAIKKHTPPALETYLDDAFNKIGFYDNTILQAKAIPVENGHGYKVQLTVNISKYYEDTGGTRTIDTKSSNNIEVGVFANSEKDNKADGPLLIGTEKFQLSSGQKTIEFVVGQKPTMVVIDPFFTTIDRNRGDNSKEL</sequence>
<organism evidence="2 3">
    <name type="scientific">Danxiaibacter flavus</name>
    <dbReference type="NCBI Taxonomy" id="3049108"/>
    <lineage>
        <taxon>Bacteria</taxon>
        <taxon>Pseudomonadati</taxon>
        <taxon>Bacteroidota</taxon>
        <taxon>Chitinophagia</taxon>
        <taxon>Chitinophagales</taxon>
        <taxon>Chitinophagaceae</taxon>
        <taxon>Danxiaibacter</taxon>
    </lineage>
</organism>
<dbReference type="RefSeq" id="WP_369331276.1">
    <property type="nucleotide sequence ID" value="NZ_JAULBC010000007.1"/>
</dbReference>
<feature type="transmembrane region" description="Helical" evidence="1">
    <location>
        <begin position="469"/>
        <end position="485"/>
    </location>
</feature>
<gene>
    <name evidence="2" type="ORF">QTN47_20345</name>
</gene>
<evidence type="ECO:0000313" key="3">
    <source>
        <dbReference type="Proteomes" id="UP001560573"/>
    </source>
</evidence>
<dbReference type="Gene3D" id="1.10.390.10">
    <property type="entry name" value="Neutral Protease Domain 2"/>
    <property type="match status" value="1"/>
</dbReference>
<feature type="transmembrane region" description="Helical" evidence="1">
    <location>
        <begin position="404"/>
        <end position="424"/>
    </location>
</feature>
<dbReference type="EMBL" id="JAULBC010000007">
    <property type="protein sequence ID" value="MEX6689869.1"/>
    <property type="molecule type" value="Genomic_DNA"/>
</dbReference>
<dbReference type="InterPro" id="IPR027268">
    <property type="entry name" value="Peptidase_M4/M1_CTD_sf"/>
</dbReference>
<accession>A0ABV3ZN27</accession>
<feature type="transmembrane region" description="Helical" evidence="1">
    <location>
        <begin position="349"/>
        <end position="372"/>
    </location>
</feature>
<keyword evidence="1" id="KW-0812">Transmembrane</keyword>
<feature type="transmembrane region" description="Helical" evidence="1">
    <location>
        <begin position="436"/>
        <end position="457"/>
    </location>
</feature>
<dbReference type="Proteomes" id="UP001560573">
    <property type="component" value="Unassembled WGS sequence"/>
</dbReference>
<keyword evidence="1" id="KW-1133">Transmembrane helix</keyword>
<evidence type="ECO:0000256" key="1">
    <source>
        <dbReference type="SAM" id="Phobius"/>
    </source>
</evidence>
<name>A0ABV3ZN27_9BACT</name>
<feature type="transmembrane region" description="Helical" evidence="1">
    <location>
        <begin position="18"/>
        <end position="35"/>
    </location>
</feature>
<feature type="transmembrane region" description="Helical" evidence="1">
    <location>
        <begin position="245"/>
        <end position="264"/>
    </location>
</feature>
<proteinExistence type="predicted"/>
<comment type="caution">
    <text evidence="2">The sequence shown here is derived from an EMBL/GenBank/DDBJ whole genome shotgun (WGS) entry which is preliminary data.</text>
</comment>
<protein>
    <recommendedName>
        <fullName evidence="4">ABC transporter permease</fullName>
    </recommendedName>
</protein>
<feature type="transmembrane region" description="Helical" evidence="1">
    <location>
        <begin position="318"/>
        <end position="337"/>
    </location>
</feature>
<feature type="transmembrane region" description="Helical" evidence="1">
    <location>
        <begin position="524"/>
        <end position="543"/>
    </location>
</feature>
<keyword evidence="3" id="KW-1185">Reference proteome</keyword>
<feature type="transmembrane region" description="Helical" evidence="1">
    <location>
        <begin position="98"/>
        <end position="123"/>
    </location>
</feature>
<feature type="transmembrane region" description="Helical" evidence="1">
    <location>
        <begin position="564"/>
        <end position="586"/>
    </location>
</feature>
<feature type="transmembrane region" description="Helical" evidence="1">
    <location>
        <begin position="151"/>
        <end position="171"/>
    </location>
</feature>
<evidence type="ECO:0000313" key="2">
    <source>
        <dbReference type="EMBL" id="MEX6689869.1"/>
    </source>
</evidence>